<dbReference type="EMBL" id="JANARS010000013">
    <property type="protein sequence ID" value="MCP3424290.1"/>
    <property type="molecule type" value="Genomic_DNA"/>
</dbReference>
<keyword evidence="1" id="KW-0812">Transmembrane</keyword>
<name>A0ABT1L2N9_9ACTN</name>
<gene>
    <name evidence="2" type="ORF">NCI01_21015</name>
</gene>
<sequence length="605" mass="65046">MSGFTGTVRLVRLALRRDRFLLPAWILGMAGFLAATTAMFDDSYATHPELLEPDTRIVVENPGMRVLGLATGASVGAYALHRDALTLAVLAAMMSVLAVVRHTRQAEELGRQEVLAAGVVGRYASLAAAVVVALAANVVLSLALGLALVASGQPVPGSMAGGASIALVGVAFSGVAAVTSQLVSTTRGATGLAGATLGASFALAALGNMLGSVDSAALRVTSAWPAWLSPIGWGQQVRPFADDLWWPVALAAALTAILVATALVLIDRRDVGRGMWPERRGAAHARRELLSPTGLVWRLQRGTLLGWAAFLVGFGLIFGALSDRIQDLQGAATEWYASFGGDVDLVGAYWASMMQIAAMAVVIYVVTLVLRLHHDEAQGSLEPVLATAVSRLRWLAAYALLARERAADLPGDELVRRPQMVMDHGATIRARPEDVWPWLTQMGWHLGGYYTPHWVDRLLFPDNWASLDHLDPLLVRDLRVGDVIPDGAPGTAFFRVARVDRPHLLVLRSQTHLPPGWAEKHGARITWTWTVHLTVVPGTGTRVHLRVRGRVRPWWLAAHYVLTIVPADFVMSTGMLAGLRRRAESGAAPRPSGREPLRQELYVDG</sequence>
<evidence type="ECO:0000313" key="2">
    <source>
        <dbReference type="EMBL" id="MCP3424290.1"/>
    </source>
</evidence>
<feature type="transmembrane region" description="Helical" evidence="1">
    <location>
        <begin position="84"/>
        <end position="102"/>
    </location>
</feature>
<dbReference type="SUPFAM" id="SSF55961">
    <property type="entry name" value="Bet v1-like"/>
    <property type="match status" value="1"/>
</dbReference>
<evidence type="ECO:0000256" key="1">
    <source>
        <dbReference type="SAM" id="Phobius"/>
    </source>
</evidence>
<keyword evidence="1" id="KW-1133">Transmembrane helix</keyword>
<dbReference type="RefSeq" id="WP_254183446.1">
    <property type="nucleotide sequence ID" value="NZ_JANARS010000013.1"/>
</dbReference>
<feature type="transmembrane region" description="Helical" evidence="1">
    <location>
        <begin position="304"/>
        <end position="321"/>
    </location>
</feature>
<dbReference type="Proteomes" id="UP001204524">
    <property type="component" value="Unassembled WGS sequence"/>
</dbReference>
<feature type="transmembrane region" description="Helical" evidence="1">
    <location>
        <begin position="244"/>
        <end position="266"/>
    </location>
</feature>
<evidence type="ECO:0000313" key="3">
    <source>
        <dbReference type="Proteomes" id="UP001204524"/>
    </source>
</evidence>
<accession>A0ABT1L2N9</accession>
<comment type="caution">
    <text evidence="2">The sequence shown here is derived from an EMBL/GenBank/DDBJ whole genome shotgun (WGS) entry which is preliminary data.</text>
</comment>
<feature type="transmembrane region" description="Helical" evidence="1">
    <location>
        <begin position="123"/>
        <end position="147"/>
    </location>
</feature>
<feature type="transmembrane region" description="Helical" evidence="1">
    <location>
        <begin position="20"/>
        <end position="40"/>
    </location>
</feature>
<feature type="transmembrane region" description="Helical" evidence="1">
    <location>
        <begin position="191"/>
        <end position="210"/>
    </location>
</feature>
<reference evidence="2 3" key="1">
    <citation type="submission" date="2022-06" db="EMBL/GenBank/DDBJ databases">
        <authorList>
            <person name="So Y."/>
        </authorList>
    </citation>
    <scope>NUCLEOTIDE SEQUENCE [LARGE SCALE GENOMIC DNA]</scope>
    <source>
        <strain evidence="2 3">STR3</strain>
    </source>
</reference>
<keyword evidence="3" id="KW-1185">Reference proteome</keyword>
<organism evidence="2 3">
    <name type="scientific">Nocardioides pinisoli</name>
    <dbReference type="NCBI Taxonomy" id="2950279"/>
    <lineage>
        <taxon>Bacteria</taxon>
        <taxon>Bacillati</taxon>
        <taxon>Actinomycetota</taxon>
        <taxon>Actinomycetes</taxon>
        <taxon>Propionibacteriales</taxon>
        <taxon>Nocardioidaceae</taxon>
        <taxon>Nocardioides</taxon>
    </lineage>
</organism>
<feature type="transmembrane region" description="Helical" evidence="1">
    <location>
        <begin position="159"/>
        <end position="179"/>
    </location>
</feature>
<proteinExistence type="predicted"/>
<keyword evidence="1" id="KW-0472">Membrane</keyword>
<feature type="transmembrane region" description="Helical" evidence="1">
    <location>
        <begin position="348"/>
        <end position="370"/>
    </location>
</feature>
<protein>
    <submittedName>
        <fullName evidence="2">ABC antibiotics transporter</fullName>
    </submittedName>
</protein>